<organism evidence="4 5">
    <name type="scientific">Candidatus Scatousia excrementigallinarum</name>
    <dbReference type="NCBI Taxonomy" id="2840935"/>
    <lineage>
        <taxon>Bacteria</taxon>
        <taxon>Candidatus Scatousia</taxon>
    </lineage>
</organism>
<dbReference type="Pfam" id="PF00145">
    <property type="entry name" value="DNA_methylase"/>
    <property type="match status" value="1"/>
</dbReference>
<accession>A0A9D1JPQ8</accession>
<evidence type="ECO:0000313" key="5">
    <source>
        <dbReference type="Proteomes" id="UP000823928"/>
    </source>
</evidence>
<evidence type="ECO:0000313" key="4">
    <source>
        <dbReference type="EMBL" id="HIS37490.1"/>
    </source>
</evidence>
<feature type="non-terminal residue" evidence="4">
    <location>
        <position position="1"/>
    </location>
</feature>
<dbReference type="EMBL" id="DVIU01000264">
    <property type="protein sequence ID" value="HIS37490.1"/>
    <property type="molecule type" value="Genomic_DNA"/>
</dbReference>
<dbReference type="AlphaFoldDB" id="A0A9D1JPQ8"/>
<keyword evidence="2" id="KW-0808">Transferase</keyword>
<dbReference type="Proteomes" id="UP000823928">
    <property type="component" value="Unassembled WGS sequence"/>
</dbReference>
<name>A0A9D1JPQ8_9BACT</name>
<dbReference type="GO" id="GO:0032259">
    <property type="term" value="P:methylation"/>
    <property type="evidence" value="ECO:0007669"/>
    <property type="project" value="UniProtKB-KW"/>
</dbReference>
<comment type="caution">
    <text evidence="4">The sequence shown here is derived from an EMBL/GenBank/DDBJ whole genome shotgun (WGS) entry which is preliminary data.</text>
</comment>
<dbReference type="GO" id="GO:0009307">
    <property type="term" value="P:DNA restriction-modification system"/>
    <property type="evidence" value="ECO:0007669"/>
    <property type="project" value="UniProtKB-KW"/>
</dbReference>
<gene>
    <name evidence="4" type="ORF">IAC10_12870</name>
</gene>
<evidence type="ECO:0000256" key="2">
    <source>
        <dbReference type="ARBA" id="ARBA00022679"/>
    </source>
</evidence>
<dbReference type="GO" id="GO:0008168">
    <property type="term" value="F:methyltransferase activity"/>
    <property type="evidence" value="ECO:0007669"/>
    <property type="project" value="UniProtKB-KW"/>
</dbReference>
<reference evidence="4" key="1">
    <citation type="submission" date="2020-10" db="EMBL/GenBank/DDBJ databases">
        <authorList>
            <person name="Gilroy R."/>
        </authorList>
    </citation>
    <scope>NUCLEOTIDE SEQUENCE</scope>
    <source>
        <strain evidence="4">6276</strain>
    </source>
</reference>
<reference evidence="4" key="2">
    <citation type="journal article" date="2021" name="PeerJ">
        <title>Extensive microbial diversity within the chicken gut microbiome revealed by metagenomics and culture.</title>
        <authorList>
            <person name="Gilroy R."/>
            <person name="Ravi A."/>
            <person name="Getino M."/>
            <person name="Pursley I."/>
            <person name="Horton D.L."/>
            <person name="Alikhan N.F."/>
            <person name="Baker D."/>
            <person name="Gharbi K."/>
            <person name="Hall N."/>
            <person name="Watson M."/>
            <person name="Adriaenssens E.M."/>
            <person name="Foster-Nyarko E."/>
            <person name="Jarju S."/>
            <person name="Secka A."/>
            <person name="Antonio M."/>
            <person name="Oren A."/>
            <person name="Chaudhuri R.R."/>
            <person name="La Ragione R."/>
            <person name="Hildebrand F."/>
            <person name="Pallen M.J."/>
        </authorList>
    </citation>
    <scope>NUCLEOTIDE SEQUENCE</scope>
    <source>
        <strain evidence="4">6276</strain>
    </source>
</reference>
<evidence type="ECO:0000256" key="1">
    <source>
        <dbReference type="ARBA" id="ARBA00022603"/>
    </source>
</evidence>
<keyword evidence="1 4" id="KW-0489">Methyltransferase</keyword>
<proteinExistence type="predicted"/>
<dbReference type="InterPro" id="IPR001525">
    <property type="entry name" value="C5_MeTfrase"/>
</dbReference>
<protein>
    <submittedName>
        <fullName evidence="4">DNA cytosine methyltransferase</fullName>
    </submittedName>
</protein>
<dbReference type="InterPro" id="IPR029063">
    <property type="entry name" value="SAM-dependent_MTases_sf"/>
</dbReference>
<dbReference type="Gene3D" id="3.90.120.10">
    <property type="entry name" value="DNA Methylase, subunit A, domain 2"/>
    <property type="match status" value="1"/>
</dbReference>
<sequence length="111" mass="12448">HPGDYGYDKMVATIRDDKQLYRFSDYGIQSSKDGIAFTLKANMGTYPNRVPVIKDKFGIRRITPMECLALQGFPSSFTFPSTVPLREQYKQAGNTVCIGTKFVTGEANQIK</sequence>
<keyword evidence="3" id="KW-0680">Restriction system</keyword>
<dbReference type="SUPFAM" id="SSF53335">
    <property type="entry name" value="S-adenosyl-L-methionine-dependent methyltransferases"/>
    <property type="match status" value="1"/>
</dbReference>
<evidence type="ECO:0000256" key="3">
    <source>
        <dbReference type="ARBA" id="ARBA00022747"/>
    </source>
</evidence>